<dbReference type="CDD" id="cd00167">
    <property type="entry name" value="SANT"/>
    <property type="match status" value="1"/>
</dbReference>
<dbReference type="InterPro" id="IPR001005">
    <property type="entry name" value="SANT/Myb"/>
</dbReference>
<dbReference type="AlphaFoldDB" id="A0A0E0FA32"/>
<dbReference type="SUPFAM" id="SSF46689">
    <property type="entry name" value="Homeodomain-like"/>
    <property type="match status" value="2"/>
</dbReference>
<evidence type="ECO:0000313" key="1">
    <source>
        <dbReference type="EnsemblPlants" id="OMERI12G02870.1"/>
    </source>
</evidence>
<dbReference type="InterPro" id="IPR009057">
    <property type="entry name" value="Homeodomain-like_sf"/>
</dbReference>
<organism evidence="1">
    <name type="scientific">Oryza meridionalis</name>
    <dbReference type="NCBI Taxonomy" id="40149"/>
    <lineage>
        <taxon>Eukaryota</taxon>
        <taxon>Viridiplantae</taxon>
        <taxon>Streptophyta</taxon>
        <taxon>Embryophyta</taxon>
        <taxon>Tracheophyta</taxon>
        <taxon>Spermatophyta</taxon>
        <taxon>Magnoliopsida</taxon>
        <taxon>Liliopsida</taxon>
        <taxon>Poales</taxon>
        <taxon>Poaceae</taxon>
        <taxon>BOP clade</taxon>
        <taxon>Oryzoideae</taxon>
        <taxon>Oryzeae</taxon>
        <taxon>Oryzinae</taxon>
        <taxon>Oryza</taxon>
    </lineage>
</organism>
<accession>A0A0E0FA32</accession>
<evidence type="ECO:0000313" key="2">
    <source>
        <dbReference type="Proteomes" id="UP000008021"/>
    </source>
</evidence>
<proteinExistence type="predicted"/>
<sequence>MQPAVAADDDALHAAANGGGGTLVGGDGDAVHHVRRAKVIHRMLAAAAAERYGPAPSPVAKIFLNKLLMVPRKSDWFSPTGVHRLERQVVPHFFAGNSPGRTPERYMMLRNLRELRMVNSLIREDPTGELHLMSDPLKSIDGLVLFNQPQCNIRAGIASVASTLSSPKMTNGEAGIVDLNDPSKLSYISIPPPLMEGHRDGGVVKQFLNKQLIVPWQSDWFLPAAVHRLERQGLPHLFAGKFPVWGIINYFVAGSAHQGLGPTQPFPRLQYESQTEGVDGKIDGPKNDGDIWTCMESLPLLEGMDIYYENWNAIVEQVGTKSEAQCFLHFPWLSNYNGSTFSFIQSSEVGHLSFIDTANPGELDQQETGKSKKGSFSIRFVYLSLLDSPAHHLKFS</sequence>
<dbReference type="EnsemblPlants" id="OMERI12G02870.1">
    <property type="protein sequence ID" value="OMERI12G02870.1"/>
    <property type="gene ID" value="OMERI12G02870"/>
</dbReference>
<reference evidence="1" key="1">
    <citation type="submission" date="2015-04" db="UniProtKB">
        <authorList>
            <consortium name="EnsemblPlants"/>
        </authorList>
    </citation>
    <scope>IDENTIFICATION</scope>
</reference>
<dbReference type="InterPro" id="IPR036388">
    <property type="entry name" value="WH-like_DNA-bd_sf"/>
</dbReference>
<dbReference type="Gramene" id="OMERI12G02870.1">
    <property type="protein sequence ID" value="OMERI12G02870.1"/>
    <property type="gene ID" value="OMERI12G02870"/>
</dbReference>
<dbReference type="Gene3D" id="1.10.10.60">
    <property type="entry name" value="Homeodomain-like"/>
    <property type="match status" value="1"/>
</dbReference>
<keyword evidence="2" id="KW-1185">Reference proteome</keyword>
<protein>
    <submittedName>
        <fullName evidence="1">Uncharacterized protein</fullName>
    </submittedName>
</protein>
<dbReference type="Gene3D" id="1.10.10.10">
    <property type="entry name" value="Winged helix-like DNA-binding domain superfamily/Winged helix DNA-binding domain"/>
    <property type="match status" value="1"/>
</dbReference>
<name>A0A0E0FA32_9ORYZ</name>
<reference evidence="1" key="2">
    <citation type="submission" date="2018-05" db="EMBL/GenBank/DDBJ databases">
        <title>OmerRS3 (Oryza meridionalis Reference Sequence Version 3).</title>
        <authorList>
            <person name="Zhang J."/>
            <person name="Kudrna D."/>
            <person name="Lee S."/>
            <person name="Talag J."/>
            <person name="Welchert J."/>
            <person name="Wing R.A."/>
        </authorList>
    </citation>
    <scope>NUCLEOTIDE SEQUENCE [LARGE SCALE GENOMIC DNA]</scope>
    <source>
        <strain evidence="1">cv. OR44</strain>
    </source>
</reference>
<dbReference type="Proteomes" id="UP000008021">
    <property type="component" value="Chromosome 12"/>
</dbReference>